<proteinExistence type="predicted"/>
<evidence type="ECO:0000313" key="2">
    <source>
        <dbReference type="Proteomes" id="UP000237082"/>
    </source>
</evidence>
<keyword evidence="2" id="KW-1185">Reference proteome</keyword>
<dbReference type="Proteomes" id="UP000237082">
    <property type="component" value="Unassembled WGS sequence"/>
</dbReference>
<gene>
    <name evidence="1" type="ORF">C2I19_03395</name>
</gene>
<dbReference type="RefSeq" id="WP_103901311.1">
    <property type="nucleotide sequence ID" value="NZ_PQWB01000012.1"/>
</dbReference>
<dbReference type="OrthoDB" id="5297125at2"/>
<organism evidence="1 2">
    <name type="scientific">Chromobacterium alticapitis</name>
    <dbReference type="NCBI Taxonomy" id="2073169"/>
    <lineage>
        <taxon>Bacteria</taxon>
        <taxon>Pseudomonadati</taxon>
        <taxon>Pseudomonadota</taxon>
        <taxon>Betaproteobacteria</taxon>
        <taxon>Neisseriales</taxon>
        <taxon>Chromobacteriaceae</taxon>
        <taxon>Chromobacterium</taxon>
    </lineage>
</organism>
<sequence length="76" mass="8807">MTLKIEIPVWKDPDGNVVACVEKLKVMRENLEEIAQMAQDAFEDAVLMGCDEQQVRDFMVAMMRGLENPYRSERED</sequence>
<accession>A0A2S5DKB0</accession>
<protein>
    <submittedName>
        <fullName evidence="1">Uncharacterized protein</fullName>
    </submittedName>
</protein>
<dbReference type="AlphaFoldDB" id="A0A2S5DKB0"/>
<reference evidence="2" key="1">
    <citation type="submission" date="2018-02" db="EMBL/GenBank/DDBJ databases">
        <authorList>
            <person name="O'Hara-Hanley K."/>
            <person name="Soby S."/>
        </authorList>
    </citation>
    <scope>NUCLEOTIDE SEQUENCE [LARGE SCALE GENOMIC DNA]</scope>
    <source>
        <strain evidence="2">MWU14-2602</strain>
    </source>
</reference>
<name>A0A2S5DKB0_9NEIS</name>
<comment type="caution">
    <text evidence="1">The sequence shown here is derived from an EMBL/GenBank/DDBJ whole genome shotgun (WGS) entry which is preliminary data.</text>
</comment>
<dbReference type="EMBL" id="PQWB01000012">
    <property type="protein sequence ID" value="POZ63408.1"/>
    <property type="molecule type" value="Genomic_DNA"/>
</dbReference>
<evidence type="ECO:0000313" key="1">
    <source>
        <dbReference type="EMBL" id="POZ63408.1"/>
    </source>
</evidence>